<reference evidence="2" key="1">
    <citation type="submission" date="2012-06" db="EMBL/GenBank/DDBJ databases">
        <title>Complete sequence of chromosome of Desulfomonile tiedjei DSM 6799.</title>
        <authorList>
            <person name="Lucas S."/>
            <person name="Copeland A."/>
            <person name="Lapidus A."/>
            <person name="Glavina del Rio T."/>
            <person name="Dalin E."/>
            <person name="Tice H."/>
            <person name="Bruce D."/>
            <person name="Goodwin L."/>
            <person name="Pitluck S."/>
            <person name="Peters L."/>
            <person name="Ovchinnikova G."/>
            <person name="Zeytun A."/>
            <person name="Lu M."/>
            <person name="Kyrpides N."/>
            <person name="Mavromatis K."/>
            <person name="Ivanova N."/>
            <person name="Brettin T."/>
            <person name="Detter J.C."/>
            <person name="Han C."/>
            <person name="Larimer F."/>
            <person name="Land M."/>
            <person name="Hauser L."/>
            <person name="Markowitz V."/>
            <person name="Cheng J.-F."/>
            <person name="Hugenholtz P."/>
            <person name="Woyke T."/>
            <person name="Wu D."/>
            <person name="Spring S."/>
            <person name="Schroeder M."/>
            <person name="Brambilla E."/>
            <person name="Klenk H.-P."/>
            <person name="Eisen J.A."/>
        </authorList>
    </citation>
    <scope>NUCLEOTIDE SEQUENCE [LARGE SCALE GENOMIC DNA]</scope>
    <source>
        <strain evidence="2">ATCC 49306 / DSM 6799 / DCB-1</strain>
    </source>
</reference>
<dbReference type="KEGG" id="dti:Desti_4498"/>
<dbReference type="HOGENOM" id="CLU_3079241_0_0_7"/>
<gene>
    <name evidence="1" type="ordered locus">Desti_4498</name>
</gene>
<organism evidence="1 2">
    <name type="scientific">Desulfomonile tiedjei (strain ATCC 49306 / DSM 6799 / DCB-1)</name>
    <dbReference type="NCBI Taxonomy" id="706587"/>
    <lineage>
        <taxon>Bacteria</taxon>
        <taxon>Pseudomonadati</taxon>
        <taxon>Thermodesulfobacteriota</taxon>
        <taxon>Desulfomonilia</taxon>
        <taxon>Desulfomonilales</taxon>
        <taxon>Desulfomonilaceae</taxon>
        <taxon>Desulfomonile</taxon>
    </lineage>
</organism>
<evidence type="ECO:0000313" key="2">
    <source>
        <dbReference type="Proteomes" id="UP000006055"/>
    </source>
</evidence>
<evidence type="ECO:0000313" key="1">
    <source>
        <dbReference type="EMBL" id="AFM27129.1"/>
    </source>
</evidence>
<protein>
    <submittedName>
        <fullName evidence="1">Uncharacterized protein</fullName>
    </submittedName>
</protein>
<keyword evidence="2" id="KW-1185">Reference proteome</keyword>
<name>I4CC38_DESTA</name>
<dbReference type="EMBL" id="CP003360">
    <property type="protein sequence ID" value="AFM27129.1"/>
    <property type="molecule type" value="Genomic_DNA"/>
</dbReference>
<dbReference type="AlphaFoldDB" id="I4CC38"/>
<dbReference type="Proteomes" id="UP000006055">
    <property type="component" value="Chromosome"/>
</dbReference>
<accession>I4CC38</accession>
<proteinExistence type="predicted"/>
<sequence length="52" mass="6044">MKTPEFLNRGFPPYIKFLGRTQSVTWQNRAGSVYSKQLNVHGIEIVEYKNSI</sequence>